<name>A0A7R8YQT8_HERIL</name>
<organism evidence="2 3">
    <name type="scientific">Hermetia illucens</name>
    <name type="common">Black soldier fly</name>
    <dbReference type="NCBI Taxonomy" id="343691"/>
    <lineage>
        <taxon>Eukaryota</taxon>
        <taxon>Metazoa</taxon>
        <taxon>Ecdysozoa</taxon>
        <taxon>Arthropoda</taxon>
        <taxon>Hexapoda</taxon>
        <taxon>Insecta</taxon>
        <taxon>Pterygota</taxon>
        <taxon>Neoptera</taxon>
        <taxon>Endopterygota</taxon>
        <taxon>Diptera</taxon>
        <taxon>Brachycera</taxon>
        <taxon>Stratiomyomorpha</taxon>
        <taxon>Stratiomyidae</taxon>
        <taxon>Hermetiinae</taxon>
        <taxon>Hermetia</taxon>
    </lineage>
</organism>
<accession>A0A7R8YQT8</accession>
<dbReference type="PANTHER" id="PTHR36695">
    <property type="entry name" value="AGAP008648-PA"/>
    <property type="match status" value="1"/>
</dbReference>
<evidence type="ECO:0000259" key="1">
    <source>
        <dbReference type="Pfam" id="PF12248"/>
    </source>
</evidence>
<evidence type="ECO:0000313" key="2">
    <source>
        <dbReference type="EMBL" id="CAD7078764.1"/>
    </source>
</evidence>
<dbReference type="AlphaFoldDB" id="A0A7R8YQT8"/>
<gene>
    <name evidence="2" type="ORF">HERILL_LOCUS2016</name>
</gene>
<dbReference type="PANTHER" id="PTHR36695:SF12">
    <property type="entry name" value="AGAP008648-PA"/>
    <property type="match status" value="1"/>
</dbReference>
<keyword evidence="3" id="KW-1185">Reference proteome</keyword>
<dbReference type="InParanoid" id="A0A7R8YQT8"/>
<feature type="domain" description="Farnesoic acid O-methyl transferase" evidence="1">
    <location>
        <begin position="37"/>
        <end position="149"/>
    </location>
</feature>
<dbReference type="EMBL" id="LR899009">
    <property type="protein sequence ID" value="CAD7078764.1"/>
    <property type="molecule type" value="Genomic_DNA"/>
</dbReference>
<dbReference type="OrthoDB" id="6156557at2759"/>
<sequence>MLPEFPSRINLDQLEPSKIFETRPDFNSWVRFPIVNGFLRLAVIPKSDIKISLSSRPKDDPGMIVISLGYLDDMRSAIGTIEVPFSVEKTTPNILKRNYNEFWIVWVNGEIFVLKAGEKKAFISMKYKTYSIQYVGFSSPNSSAVWYLRDGEKIITSASSRFIYHGIRTGYLELAFKGKSDAHFALLFLGGRAAPPMVEVKLGVHGNKKSCIRVDNNDHNQTEKFTPDLLSVDRFIIFCFNWHNGILTVRTDHPQGPIVIESNERSVDFVPHYFAVRTGHGTAGKWIFGVNNAKAIVENNETNEAK</sequence>
<reference evidence="2 3" key="1">
    <citation type="submission" date="2020-11" db="EMBL/GenBank/DDBJ databases">
        <authorList>
            <person name="Wallbank WR R."/>
            <person name="Pardo Diaz C."/>
            <person name="Kozak K."/>
            <person name="Martin S."/>
            <person name="Jiggins C."/>
            <person name="Moest M."/>
            <person name="Warren A I."/>
            <person name="Generalovic N T."/>
            <person name="Byers J.R.P. K."/>
            <person name="Montejo-Kovacevich G."/>
            <person name="Yen C E."/>
        </authorList>
    </citation>
    <scope>NUCLEOTIDE SEQUENCE [LARGE SCALE GENOMIC DNA]</scope>
</reference>
<dbReference type="Pfam" id="PF12248">
    <property type="entry name" value="Methyltransf_FA"/>
    <property type="match status" value="2"/>
</dbReference>
<proteinExistence type="predicted"/>
<dbReference type="Proteomes" id="UP000594454">
    <property type="component" value="Chromosome 1"/>
</dbReference>
<protein>
    <recommendedName>
        <fullName evidence="1">Farnesoic acid O-methyl transferase domain-containing protein</fullName>
    </recommendedName>
</protein>
<dbReference type="InterPro" id="IPR022041">
    <property type="entry name" value="Methyltransf_FA"/>
</dbReference>
<evidence type="ECO:0000313" key="3">
    <source>
        <dbReference type="Proteomes" id="UP000594454"/>
    </source>
</evidence>
<feature type="domain" description="Farnesoic acid O-methyl transferase" evidence="1">
    <location>
        <begin position="170"/>
        <end position="288"/>
    </location>
</feature>